<sequence>MVLDMLELLIKGVFVVCIITLILRHNLFISTIKIKVRFLGLDIEVDSKEKKHPSSKD</sequence>
<keyword evidence="1" id="KW-1133">Transmembrane helix</keyword>
<dbReference type="PATRIC" id="fig|413999.7.peg.1815"/>
<evidence type="ECO:0000256" key="1">
    <source>
        <dbReference type="SAM" id="Phobius"/>
    </source>
</evidence>
<feature type="transmembrane region" description="Helical" evidence="1">
    <location>
        <begin position="6"/>
        <end position="23"/>
    </location>
</feature>
<evidence type="ECO:0000313" key="2">
    <source>
        <dbReference type="EMBL" id="CAL83384.1"/>
    </source>
</evidence>
<accession>A5I2W7</accession>
<dbReference type="HOGENOM" id="CLU_212565_0_0_9"/>
<keyword evidence="1" id="KW-0472">Membrane</keyword>
<evidence type="ECO:0000313" key="3">
    <source>
        <dbReference type="Proteomes" id="UP000001986"/>
    </source>
</evidence>
<dbReference type="Proteomes" id="UP000001986">
    <property type="component" value="Chromosome"/>
</dbReference>
<dbReference type="AlphaFoldDB" id="A5I2W7"/>
<protein>
    <submittedName>
        <fullName evidence="2">Membrane protein</fullName>
    </submittedName>
</protein>
<gene>
    <name evidence="2" type="ordered locus">CBO1844</name>
</gene>
<keyword evidence="1" id="KW-0812">Transmembrane</keyword>
<dbReference type="KEGG" id="cbo:CBO1844"/>
<proteinExistence type="predicted"/>
<keyword evidence="3" id="KW-1185">Reference proteome</keyword>
<organism evidence="2 3">
    <name type="scientific">Clostridium botulinum (strain Hall / ATCC 3502 / NCTC 13319 / Type A)</name>
    <dbReference type="NCBI Taxonomy" id="441771"/>
    <lineage>
        <taxon>Bacteria</taxon>
        <taxon>Bacillati</taxon>
        <taxon>Bacillota</taxon>
        <taxon>Clostridia</taxon>
        <taxon>Eubacteriales</taxon>
        <taxon>Clostridiaceae</taxon>
        <taxon>Clostridium</taxon>
    </lineage>
</organism>
<name>A5I2W7_CLOBH</name>
<dbReference type="EMBL" id="AM412317">
    <property type="protein sequence ID" value="CAL83384.1"/>
    <property type="molecule type" value="Genomic_DNA"/>
</dbReference>
<reference evidence="2 3" key="1">
    <citation type="journal article" date="2007" name="Genome Res.">
        <title>Genome sequence of a proteolytic (Group I) Clostridium botulinum strain Hall A and comparative analysis of the clostridial genomes.</title>
        <authorList>
            <person name="Sebaihia M."/>
            <person name="Peck M.W."/>
            <person name="Minton N.P."/>
            <person name="Thomson N.R."/>
            <person name="Holden M.T.G."/>
            <person name="Mitchell W.J."/>
            <person name="Carter A.T."/>
            <person name="Bentley S.D."/>
            <person name="Mason D.R."/>
            <person name="Crossman L."/>
            <person name="Paul C.J."/>
            <person name="Ivens A."/>
            <person name="Wells-Bennik M.H.J."/>
            <person name="Davis I.J."/>
            <person name="Cerdeno-Tarraga A.M."/>
            <person name="Churcher C."/>
            <person name="Quail M.A."/>
            <person name="Chillingworth T."/>
            <person name="Feltwell T."/>
            <person name="Fraser A."/>
            <person name="Goodhead I."/>
            <person name="Hance Z."/>
            <person name="Jagels K."/>
            <person name="Larke N."/>
            <person name="Maddison M."/>
            <person name="Moule S."/>
            <person name="Mungall K."/>
            <person name="Norbertczak H."/>
            <person name="Rabbinowitsch E."/>
            <person name="Sanders M."/>
            <person name="Simmonds M."/>
            <person name="White B."/>
            <person name="Whithead S."/>
            <person name="Parkhill J."/>
        </authorList>
    </citation>
    <scope>NUCLEOTIDE SEQUENCE [LARGE SCALE GENOMIC DNA]</scope>
    <source>
        <strain evidence="3">Hall / ATCC 3502 / NCTC 13319 / Type A [Sanger]</strain>
    </source>
</reference>